<organism evidence="2 3">
    <name type="scientific">Phakopsora pachyrhizi</name>
    <name type="common">Asian soybean rust disease fungus</name>
    <dbReference type="NCBI Taxonomy" id="170000"/>
    <lineage>
        <taxon>Eukaryota</taxon>
        <taxon>Fungi</taxon>
        <taxon>Dikarya</taxon>
        <taxon>Basidiomycota</taxon>
        <taxon>Pucciniomycotina</taxon>
        <taxon>Pucciniomycetes</taxon>
        <taxon>Pucciniales</taxon>
        <taxon>Phakopsoraceae</taxon>
        <taxon>Phakopsora</taxon>
    </lineage>
</organism>
<dbReference type="AlphaFoldDB" id="A0AAV0AL31"/>
<evidence type="ECO:0000313" key="3">
    <source>
        <dbReference type="Proteomes" id="UP001153365"/>
    </source>
</evidence>
<evidence type="ECO:0000313" key="2">
    <source>
        <dbReference type="EMBL" id="CAH7668253.1"/>
    </source>
</evidence>
<feature type="region of interest" description="Disordered" evidence="1">
    <location>
        <begin position="191"/>
        <end position="227"/>
    </location>
</feature>
<proteinExistence type="predicted"/>
<feature type="compositionally biased region" description="Polar residues" evidence="1">
    <location>
        <begin position="191"/>
        <end position="206"/>
    </location>
</feature>
<name>A0AAV0AL31_PHAPC</name>
<reference evidence="2" key="1">
    <citation type="submission" date="2022-06" db="EMBL/GenBank/DDBJ databases">
        <authorList>
            <consortium name="SYNGENTA / RWTH Aachen University"/>
        </authorList>
    </citation>
    <scope>NUCLEOTIDE SEQUENCE</scope>
</reference>
<sequence>MSLKQSGFQVLQALQLSYWENKLSQRWISTKDQRVEIDERPQVDIDEGPRLDINEEPMVDLNEEPKIKMNEGWRFKGLTKLKLGKEGKGVMKGLIVIPYGAPIAWGFSLTKPNREHQVWGSVSKKGLGIPPQNICLGNCAPAPLMFTQFSDMCTFCTQHGHWKSNFSQLHQLFGLPPPDIGHPETVYTHSVAHSSSSWQTPASPQQNTWTNAPAPPTTQSPETGPSV</sequence>
<keyword evidence="3" id="KW-1185">Reference proteome</keyword>
<gene>
    <name evidence="2" type="ORF">PPACK8108_LOCUS2733</name>
</gene>
<accession>A0AAV0AL31</accession>
<evidence type="ECO:0000256" key="1">
    <source>
        <dbReference type="SAM" id="MobiDB-lite"/>
    </source>
</evidence>
<dbReference type="Proteomes" id="UP001153365">
    <property type="component" value="Unassembled WGS sequence"/>
</dbReference>
<dbReference type="EMBL" id="CALTRL010000453">
    <property type="protein sequence ID" value="CAH7668253.1"/>
    <property type="molecule type" value="Genomic_DNA"/>
</dbReference>
<comment type="caution">
    <text evidence="2">The sequence shown here is derived from an EMBL/GenBank/DDBJ whole genome shotgun (WGS) entry which is preliminary data.</text>
</comment>
<protein>
    <submittedName>
        <fullName evidence="2">Uncharacterized protein</fullName>
    </submittedName>
</protein>